<dbReference type="SUPFAM" id="SSF53474">
    <property type="entry name" value="alpha/beta-Hydrolases"/>
    <property type="match status" value="1"/>
</dbReference>
<protein>
    <submittedName>
        <fullName evidence="2">Pimeloyl-ACP methyl ester carboxylesterase</fullName>
    </submittedName>
</protein>
<reference evidence="2 3" key="1">
    <citation type="submission" date="2016-11" db="EMBL/GenBank/DDBJ databases">
        <authorList>
            <person name="Jaros S."/>
            <person name="Januszkiewicz K."/>
            <person name="Wedrychowicz H."/>
        </authorList>
    </citation>
    <scope>NUCLEOTIDE SEQUENCE [LARGE SCALE GENOMIC DNA]</scope>
    <source>
        <strain evidence="2 3">DSM 18119</strain>
    </source>
</reference>
<dbReference type="RefSeq" id="WP_072836254.1">
    <property type="nucleotide sequence ID" value="NZ_FQUU01000014.1"/>
</dbReference>
<organism evidence="2 3">
    <name type="scientific">Flavisolibacter ginsengisoli DSM 18119</name>
    <dbReference type="NCBI Taxonomy" id="1121884"/>
    <lineage>
        <taxon>Bacteria</taxon>
        <taxon>Pseudomonadati</taxon>
        <taxon>Bacteroidota</taxon>
        <taxon>Chitinophagia</taxon>
        <taxon>Chitinophagales</taxon>
        <taxon>Chitinophagaceae</taxon>
        <taxon>Flavisolibacter</taxon>
    </lineage>
</organism>
<proteinExistence type="predicted"/>
<dbReference type="InterPro" id="IPR050266">
    <property type="entry name" value="AB_hydrolase_sf"/>
</dbReference>
<dbReference type="PANTHER" id="PTHR43798">
    <property type="entry name" value="MONOACYLGLYCEROL LIPASE"/>
    <property type="match status" value="1"/>
</dbReference>
<dbReference type="Proteomes" id="UP000184048">
    <property type="component" value="Unassembled WGS sequence"/>
</dbReference>
<gene>
    <name evidence="2" type="ORF">SAMN02745131_03106</name>
</gene>
<evidence type="ECO:0000313" key="2">
    <source>
        <dbReference type="EMBL" id="SHF61871.1"/>
    </source>
</evidence>
<dbReference type="Gene3D" id="3.40.50.1820">
    <property type="entry name" value="alpha/beta hydrolase"/>
    <property type="match status" value="1"/>
</dbReference>
<dbReference type="PRINTS" id="PR00111">
    <property type="entry name" value="ABHYDROLASE"/>
</dbReference>
<dbReference type="InterPro" id="IPR000073">
    <property type="entry name" value="AB_hydrolase_1"/>
</dbReference>
<evidence type="ECO:0000259" key="1">
    <source>
        <dbReference type="Pfam" id="PF12697"/>
    </source>
</evidence>
<dbReference type="AlphaFoldDB" id="A0A1M5D4J2"/>
<feature type="domain" description="AB hydrolase-1" evidence="1">
    <location>
        <begin position="24"/>
        <end position="257"/>
    </location>
</feature>
<name>A0A1M5D4J2_9BACT</name>
<accession>A0A1M5D4J2</accession>
<dbReference type="OrthoDB" id="252464at2"/>
<dbReference type="Pfam" id="PF12697">
    <property type="entry name" value="Abhydrolase_6"/>
    <property type="match status" value="1"/>
</dbReference>
<sequence>MEQKEITIKGKKLAYRCKGEGAVVVLLHGFGEDGNVWQNQYDAFPALKLIIPDLPGSGASEIIDDMSMEGLAESIKALIEHETASLFFKEGEPHSVIMIGHSMGGYITLAFAEKYHHMLRGFGLFHSTAFADSEEKKQIRQKGIKFIQSHGPFEFLKTSIPNLFSPVTKEKSAHLIEDQISASHNFSAAALVSYYVSMINRPERTEILKQTHLPVLFVFGKYDTAVPLREGLEQSYLPELSYIHILNESGHMGMIEERVEADSLLRNYIASVTKTTQPE</sequence>
<keyword evidence="3" id="KW-1185">Reference proteome</keyword>
<dbReference type="STRING" id="1121884.SAMN02745131_03106"/>
<dbReference type="InterPro" id="IPR029058">
    <property type="entry name" value="AB_hydrolase_fold"/>
</dbReference>
<evidence type="ECO:0000313" key="3">
    <source>
        <dbReference type="Proteomes" id="UP000184048"/>
    </source>
</evidence>
<dbReference type="EMBL" id="FQUU01000014">
    <property type="protein sequence ID" value="SHF61871.1"/>
    <property type="molecule type" value="Genomic_DNA"/>
</dbReference>